<name>B3FJ08_BP201</name>
<gene>
    <name evidence="1" type="ORF">201phi2-1p145</name>
</gene>
<dbReference type="Proteomes" id="UP000002421">
    <property type="component" value="Segment"/>
</dbReference>
<sequence>MLNNTISTEVLVIGAKTPLVDICRNYVKKMRAAWPDYPNNDNRFSYSNKPWINATAEFVDLIRKKVGPRISIDVYSGNDFFNMGVTSQIWFIGHSGSRWYAKDNYRITAGNEASIKETLTVDLQNVTVKGELVDNLTFRLYYTETVMFNTQMFTVDEVVAVMIHEFGHIFDTFMTLGDYVWLNYYLTDGIEILLGKKKNVLNIDILSEKSVMAMVDSDKDAEAFMNERNEDTAKRVVLSLLKKAPRHHLTQNDLIANRREEQLADLFCSRLGMGRQFAQFEFKMAKYFNDPILSRTNWFVETAKAVFAVATLPLTVLWVIGHDPLNGGWTGRYDDSIQRLTKFRRDLIAQLKSPGPLDRESIVEDIAVIDDILKEYSTNVSFYDSLITFFRPSIRKQQQNTKMENDLESLFHNDLFLQAFKLSKI</sequence>
<reference evidence="1 2" key="1">
    <citation type="journal article" date="2008" name="Virology">
        <title>Characterization of Pseudomonas chlororaphis myovirus 201varphi2-1 via genomic sequencing, mass spectrometry, and electron microscopy.</title>
        <authorList>
            <person name="Thomas J.A."/>
            <person name="Rolando M.R."/>
            <person name="Carroll C.A."/>
            <person name="Shen P.S."/>
            <person name="Belnap D.M."/>
            <person name="Weintraub S.T."/>
            <person name="Serwer P."/>
            <person name="Hardies S.C."/>
        </authorList>
    </citation>
    <scope>NUCLEOTIDE SEQUENCE</scope>
</reference>
<evidence type="ECO:0000313" key="1">
    <source>
        <dbReference type="EMBL" id="ABY62975.1"/>
    </source>
</evidence>
<dbReference type="RefSeq" id="YP_001956869.1">
    <property type="nucleotide sequence ID" value="NC_010821.1"/>
</dbReference>
<organismHost>
    <name type="scientific">Pseudomonas chlororaphis</name>
    <dbReference type="NCBI Taxonomy" id="587753"/>
</organismHost>
<dbReference type="EMBL" id="EU197055">
    <property type="protein sequence ID" value="ABY62975.1"/>
    <property type="molecule type" value="Genomic_DNA"/>
</dbReference>
<organism evidence="1 2">
    <name type="scientific">Pseudomonas phage 201phi2-1</name>
    <name type="common">Pseudomonas chlororaphis phage 201phi2-1</name>
    <dbReference type="NCBI Taxonomy" id="198110"/>
    <lineage>
        <taxon>Viruses</taxon>
        <taxon>Duplodnaviria</taxon>
        <taxon>Heunggongvirae</taxon>
        <taxon>Uroviricota</taxon>
        <taxon>Caudoviricetes</taxon>
        <taxon>Chimalliviridae</taxon>
        <taxon>Serwervirus</taxon>
        <taxon>Serwervirus 201phi21</taxon>
    </lineage>
</organism>
<dbReference type="OrthoDB" id="15953at10239"/>
<proteinExistence type="predicted"/>
<keyword evidence="2" id="KW-1185">Reference proteome</keyword>
<protein>
    <submittedName>
        <fullName evidence="1">Virion structural protein</fullName>
    </submittedName>
</protein>
<accession>B3FJ08</accession>
<dbReference type="KEGG" id="vg:6372668"/>
<evidence type="ECO:0000313" key="2">
    <source>
        <dbReference type="Proteomes" id="UP000002421"/>
    </source>
</evidence>